<dbReference type="SUPFAM" id="SSF63829">
    <property type="entry name" value="Calcium-dependent phosphotriesterase"/>
    <property type="match status" value="1"/>
</dbReference>
<dbReference type="EMBL" id="CP001649">
    <property type="protein sequence ID" value="ACS81133.1"/>
    <property type="molecule type" value="Genomic_DNA"/>
</dbReference>
<feature type="transmembrane region" description="Helical" evidence="1">
    <location>
        <begin position="6"/>
        <end position="26"/>
    </location>
</feature>
<keyword evidence="3" id="KW-1185">Reference proteome</keyword>
<dbReference type="KEGG" id="dsa:Desal_3082"/>
<dbReference type="Gene3D" id="2.120.10.30">
    <property type="entry name" value="TolB, C-terminal domain"/>
    <property type="match status" value="1"/>
</dbReference>
<evidence type="ECO:0000256" key="1">
    <source>
        <dbReference type="SAM" id="Phobius"/>
    </source>
</evidence>
<dbReference type="AlphaFoldDB" id="C6C1F8"/>
<dbReference type="RefSeq" id="WP_015852949.1">
    <property type="nucleotide sequence ID" value="NC_012881.1"/>
</dbReference>
<dbReference type="InterPro" id="IPR011042">
    <property type="entry name" value="6-blade_b-propeller_TolB-like"/>
</dbReference>
<protein>
    <submittedName>
        <fullName evidence="2">Uncharacterized protein</fullName>
    </submittedName>
</protein>
<name>C6C1F8_MARSD</name>
<organism evidence="2 3">
    <name type="scientific">Maridesulfovibrio salexigens (strain ATCC 14822 / DSM 2638 / NCIMB 8403 / VKM B-1763)</name>
    <name type="common">Desulfovibrio salexigens</name>
    <dbReference type="NCBI Taxonomy" id="526222"/>
    <lineage>
        <taxon>Bacteria</taxon>
        <taxon>Pseudomonadati</taxon>
        <taxon>Thermodesulfobacteriota</taxon>
        <taxon>Desulfovibrionia</taxon>
        <taxon>Desulfovibrionales</taxon>
        <taxon>Desulfovibrionaceae</taxon>
        <taxon>Maridesulfovibrio</taxon>
    </lineage>
</organism>
<gene>
    <name evidence="2" type="ordered locus">Desal_3082</name>
</gene>
<keyword evidence="1" id="KW-0472">Membrane</keyword>
<accession>C6C1F8</accession>
<reference evidence="2 3" key="1">
    <citation type="submission" date="2009-06" db="EMBL/GenBank/DDBJ databases">
        <title>Complete sequence of Desulfovibrio salexigens DSM 2638.</title>
        <authorList>
            <consortium name="US DOE Joint Genome Institute"/>
            <person name="Lucas S."/>
            <person name="Copeland A."/>
            <person name="Lapidus A."/>
            <person name="Glavina del Rio T."/>
            <person name="Tice H."/>
            <person name="Bruce D."/>
            <person name="Goodwin L."/>
            <person name="Pitluck S."/>
            <person name="Munk A.C."/>
            <person name="Brettin T."/>
            <person name="Detter J.C."/>
            <person name="Han C."/>
            <person name="Tapia R."/>
            <person name="Larimer F."/>
            <person name="Land M."/>
            <person name="Hauser L."/>
            <person name="Kyrpides N."/>
            <person name="Anderson I."/>
            <person name="Wall J.D."/>
            <person name="Arkin A.P."/>
            <person name="Dehal P."/>
            <person name="Chivian D."/>
            <person name="Giles B."/>
            <person name="Hazen T.C."/>
        </authorList>
    </citation>
    <scope>NUCLEOTIDE SEQUENCE [LARGE SCALE GENOMIC DNA]</scope>
    <source>
        <strain evidence="3">ATCC 14822 / DSM 2638 / NCIMB 8403 / VKM B-1763</strain>
    </source>
</reference>
<evidence type="ECO:0000313" key="3">
    <source>
        <dbReference type="Proteomes" id="UP000002601"/>
    </source>
</evidence>
<dbReference type="HOGENOM" id="CLU_1861929_0_0_7"/>
<keyword evidence="1" id="KW-1133">Transmembrane helix</keyword>
<dbReference type="OrthoDB" id="5458837at2"/>
<proteinExistence type="predicted"/>
<keyword evidence="1" id="KW-0812">Transmembrane</keyword>
<dbReference type="eggNOG" id="ENOG5031GZC">
    <property type="taxonomic scope" value="Bacteria"/>
</dbReference>
<sequence>MYGLYFSGFVGRSVLAVVFVMSLLVLMPESSSAGMLVAEGKRNHYIANQEEGIIYIMYGDGEWVRFADGFGRISGLCTAPDNSVYVLSESQLRLFRVAVNGKVQMVRKLESSPQAIFVDRDGEVKFVQRNGVVTGIN</sequence>
<evidence type="ECO:0000313" key="2">
    <source>
        <dbReference type="EMBL" id="ACS81133.1"/>
    </source>
</evidence>
<dbReference type="Proteomes" id="UP000002601">
    <property type="component" value="Chromosome"/>
</dbReference>